<evidence type="ECO:0000313" key="3">
    <source>
        <dbReference type="Proteomes" id="UP000199377"/>
    </source>
</evidence>
<gene>
    <name evidence="2" type="ORF">SAMN05216258_11471</name>
</gene>
<dbReference type="AlphaFoldDB" id="A0A1I3NTX4"/>
<evidence type="ECO:0000313" key="2">
    <source>
        <dbReference type="EMBL" id="SFJ12607.1"/>
    </source>
</evidence>
<feature type="signal peptide" evidence="1">
    <location>
        <begin position="1"/>
        <end position="32"/>
    </location>
</feature>
<reference evidence="2 3" key="1">
    <citation type="submission" date="2016-10" db="EMBL/GenBank/DDBJ databases">
        <authorList>
            <person name="de Groot N.N."/>
        </authorList>
    </citation>
    <scope>NUCLEOTIDE SEQUENCE [LARGE SCALE GENOMIC DNA]</scope>
    <source>
        <strain evidence="2 3">CGMCC 1.11030</strain>
    </source>
</reference>
<accession>A0A1I3NTX4</accession>
<proteinExistence type="predicted"/>
<dbReference type="EMBL" id="FOQH01000014">
    <property type="protein sequence ID" value="SFJ12607.1"/>
    <property type="molecule type" value="Genomic_DNA"/>
</dbReference>
<keyword evidence="1" id="KW-0732">Signal</keyword>
<keyword evidence="3" id="KW-1185">Reference proteome</keyword>
<dbReference type="PROSITE" id="PS51318">
    <property type="entry name" value="TAT"/>
    <property type="match status" value="1"/>
</dbReference>
<dbReference type="Proteomes" id="UP000199377">
    <property type="component" value="Unassembled WGS sequence"/>
</dbReference>
<name>A0A1I3NTX4_9RHOB</name>
<feature type="chain" id="PRO_5011704756" evidence="1">
    <location>
        <begin position="33"/>
        <end position="55"/>
    </location>
</feature>
<protein>
    <submittedName>
        <fullName evidence="2">Uncharacterized protein</fullName>
    </submittedName>
</protein>
<dbReference type="RefSeq" id="WP_177236389.1">
    <property type="nucleotide sequence ID" value="NZ_FOQH01000014.1"/>
</dbReference>
<sequence length="55" mass="5778">MTRHAPILRRAALPLLVLAGLAAAACAPVAPAVPESTAEQGIFLTPAYPDYQKTY</sequence>
<organism evidence="2 3">
    <name type="scientific">Albimonas pacifica</name>
    <dbReference type="NCBI Taxonomy" id="1114924"/>
    <lineage>
        <taxon>Bacteria</taxon>
        <taxon>Pseudomonadati</taxon>
        <taxon>Pseudomonadota</taxon>
        <taxon>Alphaproteobacteria</taxon>
        <taxon>Rhodobacterales</taxon>
        <taxon>Paracoccaceae</taxon>
        <taxon>Albimonas</taxon>
    </lineage>
</organism>
<evidence type="ECO:0000256" key="1">
    <source>
        <dbReference type="SAM" id="SignalP"/>
    </source>
</evidence>
<dbReference type="PROSITE" id="PS51257">
    <property type="entry name" value="PROKAR_LIPOPROTEIN"/>
    <property type="match status" value="1"/>
</dbReference>
<dbReference type="InterPro" id="IPR006311">
    <property type="entry name" value="TAT_signal"/>
</dbReference>